<keyword evidence="9" id="KW-1185">Reference proteome</keyword>
<evidence type="ECO:0000256" key="4">
    <source>
        <dbReference type="ARBA" id="ARBA00023027"/>
    </source>
</evidence>
<sequence>MVRIAAVGDNFVLPQLFEDALARHALSDLSFQHTTLPWPQVPFGSVGAVHEASGGEDDTIAAVQGAEIAMTQLAPFTRAVFDSSPDLRLVSVCRGGPVNVDLAAATDAGVVVSFAPGRNAQAAAEFSVGMMLAAMRKIGDGNTALHRGTWRGEFYSYSHAGMELAGNTVGVIGFGAIGRLVTDMVLAFGAKVLVFDPYLDGSTVPPEGVTLVDLETLLSSSRVVTVHARLSEESAHMLNASTLSLLPGGSVLVNTARGGLLDYSALPALLDSGQLGAVALDVFDEEPPPLSWPLLGRDNVLLTPHLAGATQQTAERAASILATDVARFIAGQSPEHVANPEVLAQLSLTS</sequence>
<dbReference type="InterPro" id="IPR029753">
    <property type="entry name" value="D-isomer_DH_CS"/>
</dbReference>
<feature type="domain" description="D-isomer specific 2-hydroxyacid dehydrogenase NAD-binding" evidence="7">
    <location>
        <begin position="128"/>
        <end position="307"/>
    </location>
</feature>
<dbReference type="Gene3D" id="3.40.50.720">
    <property type="entry name" value="NAD(P)-binding Rossmann-like Domain"/>
    <property type="match status" value="2"/>
</dbReference>
<dbReference type="PANTHER" id="PTHR42789">
    <property type="entry name" value="D-ISOMER SPECIFIC 2-HYDROXYACID DEHYDROGENASE FAMILY PROTEIN (AFU_ORTHOLOGUE AFUA_6G10090)"/>
    <property type="match status" value="1"/>
</dbReference>
<evidence type="ECO:0000313" key="8">
    <source>
        <dbReference type="EMBL" id="AVG23659.1"/>
    </source>
</evidence>
<dbReference type="GO" id="GO:0016616">
    <property type="term" value="F:oxidoreductase activity, acting on the CH-OH group of donors, NAD or NADP as acceptor"/>
    <property type="evidence" value="ECO:0007669"/>
    <property type="project" value="InterPro"/>
</dbReference>
<dbReference type="AlphaFoldDB" id="A0A2L2BPS1"/>
<dbReference type="RefSeq" id="WP_104913239.1">
    <property type="nucleotide sequence ID" value="NZ_CP026923.1"/>
</dbReference>
<dbReference type="Pfam" id="PF02826">
    <property type="entry name" value="2-Hacid_dh_C"/>
    <property type="match status" value="1"/>
</dbReference>
<dbReference type="PROSITE" id="PS00065">
    <property type="entry name" value="D_2_HYDROXYACID_DH_1"/>
    <property type="match status" value="1"/>
</dbReference>
<dbReference type="GO" id="GO:0008652">
    <property type="term" value="P:amino acid biosynthetic process"/>
    <property type="evidence" value="ECO:0007669"/>
    <property type="project" value="UniProtKB-KW"/>
</dbReference>
<dbReference type="OrthoDB" id="4324715at2"/>
<dbReference type="SUPFAM" id="SSF52283">
    <property type="entry name" value="Formate/glycerate dehydrogenase catalytic domain-like"/>
    <property type="match status" value="1"/>
</dbReference>
<evidence type="ECO:0000259" key="7">
    <source>
        <dbReference type="Pfam" id="PF02826"/>
    </source>
</evidence>
<gene>
    <name evidence="8" type="ORF">C3B54_11677</name>
</gene>
<evidence type="ECO:0000256" key="2">
    <source>
        <dbReference type="ARBA" id="ARBA00022605"/>
    </source>
</evidence>
<evidence type="ECO:0000313" key="9">
    <source>
        <dbReference type="Proteomes" id="UP000243077"/>
    </source>
</evidence>
<dbReference type="SUPFAM" id="SSF51735">
    <property type="entry name" value="NAD(P)-binding Rossmann-fold domains"/>
    <property type="match status" value="1"/>
</dbReference>
<name>A0A2L2BPS1_9MICO</name>
<dbReference type="InterPro" id="IPR036291">
    <property type="entry name" value="NAD(P)-bd_dom_sf"/>
</dbReference>
<dbReference type="PROSITE" id="PS00671">
    <property type="entry name" value="D_2_HYDROXYACID_DH_3"/>
    <property type="match status" value="1"/>
</dbReference>
<dbReference type="KEGG" id="psai:C3B54_11677"/>
<dbReference type="InterPro" id="IPR006139">
    <property type="entry name" value="D-isomer_2_OHA_DH_cat_dom"/>
</dbReference>
<dbReference type="Proteomes" id="UP000243077">
    <property type="component" value="Chromosome"/>
</dbReference>
<feature type="domain" description="D-isomer specific 2-hydroxyacid dehydrogenase catalytic" evidence="6">
    <location>
        <begin position="55"/>
        <end position="339"/>
    </location>
</feature>
<dbReference type="GO" id="GO:0051287">
    <property type="term" value="F:NAD binding"/>
    <property type="evidence" value="ECO:0007669"/>
    <property type="project" value="InterPro"/>
</dbReference>
<dbReference type="PANTHER" id="PTHR42789:SF1">
    <property type="entry name" value="D-ISOMER SPECIFIC 2-HYDROXYACID DEHYDROGENASE FAMILY PROTEIN (AFU_ORTHOLOGUE AFUA_6G10090)"/>
    <property type="match status" value="1"/>
</dbReference>
<keyword evidence="4" id="KW-0520">NAD</keyword>
<evidence type="ECO:0000256" key="3">
    <source>
        <dbReference type="ARBA" id="ARBA00023002"/>
    </source>
</evidence>
<dbReference type="Pfam" id="PF00389">
    <property type="entry name" value="2-Hacid_dh"/>
    <property type="match status" value="1"/>
</dbReference>
<keyword evidence="2" id="KW-0028">Amino-acid biosynthesis</keyword>
<dbReference type="CDD" id="cd12171">
    <property type="entry name" value="2-Hacid_dh_10"/>
    <property type="match status" value="1"/>
</dbReference>
<proteinExistence type="inferred from homology"/>
<evidence type="ECO:0000256" key="5">
    <source>
        <dbReference type="RuleBase" id="RU003719"/>
    </source>
</evidence>
<dbReference type="InterPro" id="IPR029752">
    <property type="entry name" value="D-isomer_DH_CS1"/>
</dbReference>
<accession>A0A2L2BPS1</accession>
<dbReference type="InterPro" id="IPR050857">
    <property type="entry name" value="D-2-hydroxyacid_DH"/>
</dbReference>
<comment type="similarity">
    <text evidence="1 5">Belongs to the D-isomer specific 2-hydroxyacid dehydrogenase family.</text>
</comment>
<organism evidence="8 9">
    <name type="scientific">Pontimonas salivibrio</name>
    <dbReference type="NCBI Taxonomy" id="1159327"/>
    <lineage>
        <taxon>Bacteria</taxon>
        <taxon>Bacillati</taxon>
        <taxon>Actinomycetota</taxon>
        <taxon>Actinomycetes</taxon>
        <taxon>Micrococcales</taxon>
        <taxon>Microbacteriaceae</taxon>
        <taxon>Pontimonas</taxon>
    </lineage>
</organism>
<keyword evidence="3 5" id="KW-0560">Oxidoreductase</keyword>
<evidence type="ECO:0000256" key="1">
    <source>
        <dbReference type="ARBA" id="ARBA00005854"/>
    </source>
</evidence>
<dbReference type="EMBL" id="CP026923">
    <property type="protein sequence ID" value="AVG23659.1"/>
    <property type="molecule type" value="Genomic_DNA"/>
</dbReference>
<dbReference type="InterPro" id="IPR006140">
    <property type="entry name" value="D-isomer_DH_NAD-bd"/>
</dbReference>
<evidence type="ECO:0000259" key="6">
    <source>
        <dbReference type="Pfam" id="PF00389"/>
    </source>
</evidence>
<reference evidence="8 9" key="1">
    <citation type="submission" date="2018-02" db="EMBL/GenBank/DDBJ databases">
        <title>Complete genome of the streamlined marine actinobacterium Pontimonas salivibrio CL-TW6 adapted to coastal planktonic lifestype.</title>
        <authorList>
            <person name="Cho B.C."/>
            <person name="Hardies S.C."/>
            <person name="Jang G.I."/>
            <person name="Hwang C.Y."/>
        </authorList>
    </citation>
    <scope>NUCLEOTIDE SEQUENCE [LARGE SCALE GENOMIC DNA]</scope>
    <source>
        <strain evidence="8 9">CL-TW6</strain>
    </source>
</reference>
<protein>
    <submittedName>
        <fullName evidence="8">Phosphoglycerate dehydrogenase-like protein</fullName>
    </submittedName>
</protein>